<dbReference type="AlphaFoldDB" id="A0A9E8LVG5"/>
<accession>A0A9E8LVG5</accession>
<reference evidence="1" key="1">
    <citation type="submission" date="2022-09" db="EMBL/GenBank/DDBJ databases">
        <title>Complete Genomes of Fervidibacillus albus and Fervidibacillus halotolerans isolated from tidal flat sediments.</title>
        <authorList>
            <person name="Kwon K.K."/>
            <person name="Yang S.-H."/>
            <person name="Park M.J."/>
            <person name="Oh H.-M."/>
        </authorList>
    </citation>
    <scope>NUCLEOTIDE SEQUENCE</scope>
    <source>
        <strain evidence="1">MEBiC13591</strain>
    </source>
</reference>
<dbReference type="EMBL" id="CP106878">
    <property type="protein sequence ID" value="WAA10437.1"/>
    <property type="molecule type" value="Genomic_DNA"/>
</dbReference>
<keyword evidence="2" id="KW-1185">Reference proteome</keyword>
<dbReference type="RefSeq" id="WP_275418227.1">
    <property type="nucleotide sequence ID" value="NZ_CP106878.1"/>
</dbReference>
<evidence type="ECO:0000313" key="1">
    <source>
        <dbReference type="EMBL" id="WAA10437.1"/>
    </source>
</evidence>
<dbReference type="InterPro" id="IPR025622">
    <property type="entry name" value="YqzE"/>
</dbReference>
<dbReference type="Proteomes" id="UP001164718">
    <property type="component" value="Chromosome"/>
</dbReference>
<evidence type="ECO:0000313" key="2">
    <source>
        <dbReference type="Proteomes" id="UP001164718"/>
    </source>
</evidence>
<gene>
    <name evidence="1" type="ORF">OE104_03650</name>
</gene>
<protein>
    <submittedName>
        <fullName evidence="1">YqzE family protein</fullName>
    </submittedName>
</protein>
<name>A0A9E8LVG5_9BACI</name>
<sequence length="69" mass="8386">MKTNEYVKFLTKTLVEYYDEPKEKRKERKLEKKGVQQPGLYKWFGIMPYVVKEEIKWIKRKGRGTSNQS</sequence>
<dbReference type="KEGG" id="faf:OE104_03650"/>
<proteinExistence type="predicted"/>
<dbReference type="Pfam" id="PF14038">
    <property type="entry name" value="YqzE"/>
    <property type="match status" value="1"/>
</dbReference>
<organism evidence="1 2">
    <name type="scientific">Fervidibacillus albus</name>
    <dbReference type="NCBI Taxonomy" id="2980026"/>
    <lineage>
        <taxon>Bacteria</taxon>
        <taxon>Bacillati</taxon>
        <taxon>Bacillota</taxon>
        <taxon>Bacilli</taxon>
        <taxon>Bacillales</taxon>
        <taxon>Bacillaceae</taxon>
        <taxon>Fervidibacillus</taxon>
    </lineage>
</organism>